<protein>
    <submittedName>
        <fullName evidence="14">DNA polymerase III beta chain</fullName>
    </submittedName>
</protein>
<name>A0A077L696_9BACT</name>
<evidence type="ECO:0000313" key="15">
    <source>
        <dbReference type="Proteomes" id="UP000031641"/>
    </source>
</evidence>
<dbReference type="STRING" id="29554.MCAN360_0249"/>
<dbReference type="SMART" id="SM00480">
    <property type="entry name" value="POL3Bc"/>
    <property type="match status" value="1"/>
</dbReference>
<evidence type="ECO:0000256" key="5">
    <source>
        <dbReference type="ARBA" id="ARBA00022490"/>
    </source>
</evidence>
<dbReference type="PANTHER" id="PTHR30478">
    <property type="entry name" value="DNA POLYMERASE III SUBUNIT BETA"/>
    <property type="match status" value="1"/>
</dbReference>
<dbReference type="Proteomes" id="UP000031641">
    <property type="component" value="Chromosome"/>
</dbReference>
<comment type="subunit">
    <text evidence="4">Forms a ring-shaped head-to-tail homodimer around DNA which binds and tethers DNA polymerases and other proteins to the DNA. The DNA replisome complex has a single clamp-loading complex (3 tau and 1 each of delta, delta', psi and chi subunits) which binds 3 Pol III cores (1 core on the leading strand and 2 on the lagging strand) each with a beta sliding clamp dimer. Additional proteins in the replisome are other copies of gamma, psi and chi, Ssb, DNA helicase and RNA primase.</text>
</comment>
<dbReference type="GO" id="GO:0003887">
    <property type="term" value="F:DNA-directed DNA polymerase activity"/>
    <property type="evidence" value="ECO:0007669"/>
    <property type="project" value="UniProtKB-KW"/>
</dbReference>
<keyword evidence="8" id="KW-0235">DNA replication</keyword>
<dbReference type="RefSeq" id="WP_045433501.1">
    <property type="nucleotide sequence ID" value="NZ_AP014631.1"/>
</dbReference>
<dbReference type="NCBIfam" id="TIGR00663">
    <property type="entry name" value="dnan"/>
    <property type="match status" value="1"/>
</dbReference>
<accession>A0A077L696</accession>
<dbReference type="InterPro" id="IPR022637">
    <property type="entry name" value="DNA_polIII_beta_cen"/>
</dbReference>
<dbReference type="InterPro" id="IPR022635">
    <property type="entry name" value="DNA_polIII_beta_C"/>
</dbReference>
<dbReference type="KEGG" id="mcan:MCAN360_0249"/>
<feature type="domain" description="DNA polymerase III beta sliding clamp central" evidence="12">
    <location>
        <begin position="131"/>
        <end position="239"/>
    </location>
</feature>
<dbReference type="InterPro" id="IPR022634">
    <property type="entry name" value="DNA_polIII_beta_N"/>
</dbReference>
<evidence type="ECO:0000256" key="7">
    <source>
        <dbReference type="ARBA" id="ARBA00022695"/>
    </source>
</evidence>
<evidence type="ECO:0000259" key="13">
    <source>
        <dbReference type="Pfam" id="PF02768"/>
    </source>
</evidence>
<comment type="function">
    <text evidence="1">Confers DNA tethering and processivity to DNA polymerases and other proteins. Acts as a clamp, forming a ring around DNA (a reaction catalyzed by the clamp-loading complex) which diffuses in an ATP-independent manner freely and bidirectionally along dsDNA. Initially characterized for its ability to contact the catalytic subunit of DNA polymerase III (Pol III), a complex, multichain enzyme responsible for most of the replicative synthesis in bacteria; Pol III exhibits 3'-5' exonuclease proofreading activity. The beta chain is required for initiation of replication as well as for processivity of DNA replication.</text>
</comment>
<dbReference type="GO" id="GO:0005737">
    <property type="term" value="C:cytoplasm"/>
    <property type="evidence" value="ECO:0007669"/>
    <property type="project" value="UniProtKB-SubCell"/>
</dbReference>
<dbReference type="CDD" id="cd00140">
    <property type="entry name" value="beta_clamp"/>
    <property type="match status" value="1"/>
</dbReference>
<dbReference type="OrthoDB" id="397417at2"/>
<gene>
    <name evidence="14" type="primary">dnaN</name>
    <name evidence="14" type="ORF">MCAN360_0249</name>
</gene>
<reference evidence="15" key="1">
    <citation type="journal article" date="2014" name="Genome Announc.">
        <title>Complete Genome Sequence of Mycoplasma canadense Strain HAZ 360_1 from Bovine Mastitic Milk in Japan.</title>
        <authorList>
            <person name="Hata E."/>
        </authorList>
    </citation>
    <scope>NUCLEOTIDE SEQUENCE [LARGE SCALE GENOMIC DNA]</scope>
    <source>
        <strain evidence="15">HAZ360_1</strain>
    </source>
</reference>
<dbReference type="PANTHER" id="PTHR30478:SF0">
    <property type="entry name" value="BETA SLIDING CLAMP"/>
    <property type="match status" value="1"/>
</dbReference>
<organism evidence="14 15">
    <name type="scientific">Metamycoplasma canadense</name>
    <dbReference type="NCBI Taxonomy" id="29554"/>
    <lineage>
        <taxon>Bacteria</taxon>
        <taxon>Bacillati</taxon>
        <taxon>Mycoplasmatota</taxon>
        <taxon>Mycoplasmoidales</taxon>
        <taxon>Metamycoplasmataceae</taxon>
        <taxon>Metamycoplasma</taxon>
    </lineage>
</organism>
<dbReference type="InterPro" id="IPR046938">
    <property type="entry name" value="DNA_clamp_sf"/>
</dbReference>
<dbReference type="InterPro" id="IPR001001">
    <property type="entry name" value="DNA_polIII_beta"/>
</dbReference>
<evidence type="ECO:0000256" key="6">
    <source>
        <dbReference type="ARBA" id="ARBA00022679"/>
    </source>
</evidence>
<keyword evidence="9" id="KW-0239">DNA-directed DNA polymerase</keyword>
<comment type="subcellular location">
    <subcellularLocation>
        <location evidence="2">Cytoplasm</location>
    </subcellularLocation>
</comment>
<dbReference type="EMBL" id="AP014631">
    <property type="protein sequence ID" value="BAP39477.1"/>
    <property type="molecule type" value="Genomic_DNA"/>
</dbReference>
<evidence type="ECO:0000256" key="1">
    <source>
        <dbReference type="ARBA" id="ARBA00002266"/>
    </source>
</evidence>
<dbReference type="Pfam" id="PF00712">
    <property type="entry name" value="DNA_pol3_beta"/>
    <property type="match status" value="1"/>
</dbReference>
<keyword evidence="7" id="KW-0548">Nucleotidyltransferase</keyword>
<dbReference type="AlphaFoldDB" id="A0A077L696"/>
<keyword evidence="10" id="KW-0238">DNA-binding</keyword>
<feature type="domain" description="DNA polymerase III beta sliding clamp C-terminal" evidence="13">
    <location>
        <begin position="244"/>
        <end position="362"/>
    </location>
</feature>
<evidence type="ECO:0000256" key="4">
    <source>
        <dbReference type="ARBA" id="ARBA00011400"/>
    </source>
</evidence>
<proteinExistence type="inferred from homology"/>
<dbReference type="Gene3D" id="3.70.10.10">
    <property type="match status" value="1"/>
</dbReference>
<keyword evidence="6" id="KW-0808">Transferase</keyword>
<dbReference type="Gene3D" id="3.10.150.10">
    <property type="entry name" value="DNA Polymerase III, subunit A, domain 2"/>
    <property type="match status" value="1"/>
</dbReference>
<sequence>MELKINKLLLDFAIERVSKAIDPNPFIPELKGIFLIAEGNKITLIGSNGAISIKHEITTSLEAEIIVPGRILVDLSLFRNIIKKLDDEIILKSEENTLEVLTENDRFSLNLYNVTEYPIIDFSKYGEQLKVNWQKLKNIIKNVSVSASALETNIILSCINISCQNKKIKFVATDKYRYTEEVIEIENDINFNISILAKNLKDALNFEYNGDVILNISDQKISFEIDNTTIESKVVDQVYLDVSKILPKNFAYYLTISKKELNNLLNKASVIITENYNKIRLFIQGDTLTISSTREEIANAEIKTQKFSYSDIELKLALNSKFLKEAIQSFDDEIKLSFTADKMRIVITSESNPNLYHLITPQRGF</sequence>
<dbReference type="GO" id="GO:0009360">
    <property type="term" value="C:DNA polymerase III complex"/>
    <property type="evidence" value="ECO:0007669"/>
    <property type="project" value="InterPro"/>
</dbReference>
<evidence type="ECO:0000256" key="3">
    <source>
        <dbReference type="ARBA" id="ARBA00010752"/>
    </source>
</evidence>
<dbReference type="Pfam" id="PF02767">
    <property type="entry name" value="DNA_pol3_beta_2"/>
    <property type="match status" value="1"/>
</dbReference>
<dbReference type="GO" id="GO:0008408">
    <property type="term" value="F:3'-5' exonuclease activity"/>
    <property type="evidence" value="ECO:0007669"/>
    <property type="project" value="InterPro"/>
</dbReference>
<comment type="similarity">
    <text evidence="3">Belongs to the beta sliding clamp family.</text>
</comment>
<evidence type="ECO:0000313" key="14">
    <source>
        <dbReference type="EMBL" id="BAP39477.1"/>
    </source>
</evidence>
<dbReference type="GO" id="GO:0003677">
    <property type="term" value="F:DNA binding"/>
    <property type="evidence" value="ECO:0007669"/>
    <property type="project" value="UniProtKB-KW"/>
</dbReference>
<evidence type="ECO:0000256" key="10">
    <source>
        <dbReference type="ARBA" id="ARBA00023125"/>
    </source>
</evidence>
<keyword evidence="15" id="KW-1185">Reference proteome</keyword>
<evidence type="ECO:0000256" key="2">
    <source>
        <dbReference type="ARBA" id="ARBA00004496"/>
    </source>
</evidence>
<dbReference type="Pfam" id="PF02768">
    <property type="entry name" value="DNA_pol3_beta_3"/>
    <property type="match status" value="1"/>
</dbReference>
<evidence type="ECO:0000259" key="12">
    <source>
        <dbReference type="Pfam" id="PF02767"/>
    </source>
</evidence>
<keyword evidence="5" id="KW-0963">Cytoplasm</keyword>
<evidence type="ECO:0000256" key="9">
    <source>
        <dbReference type="ARBA" id="ARBA00022932"/>
    </source>
</evidence>
<feature type="domain" description="DNA polymerase III beta sliding clamp N-terminal" evidence="11">
    <location>
        <begin position="1"/>
        <end position="120"/>
    </location>
</feature>
<evidence type="ECO:0000256" key="8">
    <source>
        <dbReference type="ARBA" id="ARBA00022705"/>
    </source>
</evidence>
<evidence type="ECO:0000259" key="11">
    <source>
        <dbReference type="Pfam" id="PF00712"/>
    </source>
</evidence>
<dbReference type="GO" id="GO:0006271">
    <property type="term" value="P:DNA strand elongation involved in DNA replication"/>
    <property type="evidence" value="ECO:0007669"/>
    <property type="project" value="TreeGrafter"/>
</dbReference>
<dbReference type="HOGENOM" id="CLU_038149_2_2_14"/>
<dbReference type="SUPFAM" id="SSF55979">
    <property type="entry name" value="DNA clamp"/>
    <property type="match status" value="3"/>
</dbReference>